<evidence type="ECO:0000313" key="5">
    <source>
        <dbReference type="Proteomes" id="UP000286806"/>
    </source>
</evidence>
<dbReference type="Pfam" id="PF01979">
    <property type="entry name" value="Amidohydro_1"/>
    <property type="match status" value="1"/>
</dbReference>
<dbReference type="RefSeq" id="WP_223247791.1">
    <property type="nucleotide sequence ID" value="NZ_BGOW01000018.1"/>
</dbReference>
<organism evidence="4 5">
    <name type="scientific">Sulfuriferula multivorans</name>
    <dbReference type="NCBI Taxonomy" id="1559896"/>
    <lineage>
        <taxon>Bacteria</taxon>
        <taxon>Pseudomonadati</taxon>
        <taxon>Pseudomonadota</taxon>
        <taxon>Betaproteobacteria</taxon>
        <taxon>Nitrosomonadales</taxon>
        <taxon>Sulfuricellaceae</taxon>
        <taxon>Sulfuriferula</taxon>
    </lineage>
</organism>
<dbReference type="AlphaFoldDB" id="A0A401JFJ0"/>
<comment type="similarity">
    <text evidence="1">Belongs to the metallo-dependent hydrolases superfamily. ATZ/TRZ family.</text>
</comment>
<dbReference type="Proteomes" id="UP000286806">
    <property type="component" value="Unassembled WGS sequence"/>
</dbReference>
<name>A0A401JFJ0_9PROT</name>
<gene>
    <name evidence="4" type="ORF">SFMTTN_2205</name>
</gene>
<dbReference type="InterPro" id="IPR032466">
    <property type="entry name" value="Metal_Hydrolase"/>
</dbReference>
<evidence type="ECO:0000259" key="3">
    <source>
        <dbReference type="Pfam" id="PF01979"/>
    </source>
</evidence>
<keyword evidence="2" id="KW-0378">Hydrolase</keyword>
<dbReference type="InterPro" id="IPR050287">
    <property type="entry name" value="MTA/SAH_deaminase"/>
</dbReference>
<evidence type="ECO:0000256" key="2">
    <source>
        <dbReference type="ARBA" id="ARBA00022801"/>
    </source>
</evidence>
<dbReference type="GO" id="GO:0016810">
    <property type="term" value="F:hydrolase activity, acting on carbon-nitrogen (but not peptide) bonds"/>
    <property type="evidence" value="ECO:0007669"/>
    <property type="project" value="InterPro"/>
</dbReference>
<reference evidence="4 5" key="1">
    <citation type="journal article" date="2019" name="Front. Microbiol.">
        <title>Genomes of Neutrophilic Sulfur-Oxidizing Chemolithoautotrophs Representing 9 Proteobacterial Species From 8 Genera.</title>
        <authorList>
            <person name="Watanabe T."/>
            <person name="Kojima H."/>
            <person name="Umezawa K."/>
            <person name="Hori C."/>
            <person name="Takasuka T.E."/>
            <person name="Kato Y."/>
            <person name="Fukui M."/>
        </authorList>
    </citation>
    <scope>NUCLEOTIDE SEQUENCE [LARGE SCALE GENOMIC DNA]</scope>
    <source>
        <strain evidence="4 5">TTN</strain>
    </source>
</reference>
<sequence length="485" mass="52557">MPSKSIQVDWLLAHPGKQTEQRGAEILVDSGSIASVIALRPVGNGLIALPGLTNAHDHARAFRTSALGAFDKPLESWLFYLGIIPGVDAYRAAATSLGRSALHGVGRIMMHYTRPQGLTDPVSEARAVARAARDVGVHAGFAVAMRDRHSVTYADTASTLNQLPVEIRAAVKSRLDASPLPPHEQLALADEIAQACHGPGFNVQYGPTGVQWCSPELLSLIAETSARNGRQIHMHLLETRYQREWADRAFPDGIVAYLRDIGLLGPRLTLAHCTYCRPEELELIAASGATIVVNTSSNLGLRSGIAPVATMLEHGCKVAMGLDGLALDEDDDALRELRLLYHLHKGWGYETTVSAAHAWQIACRHGRYAVSGITDNGGIATGGLADLLILDGHALMDDRIFDDVEVFDFVLARASAQHISKVIVAGNTIVDNGRLTGIDYPSMMNELLAELRANIDPHDTWRRTVQELDLALKPFYLRGHHLGCC</sequence>
<dbReference type="InterPro" id="IPR006680">
    <property type="entry name" value="Amidohydro-rel"/>
</dbReference>
<comment type="caution">
    <text evidence="4">The sequence shown here is derived from an EMBL/GenBank/DDBJ whole genome shotgun (WGS) entry which is preliminary data.</text>
</comment>
<dbReference type="PANTHER" id="PTHR43794">
    <property type="entry name" value="AMINOHYDROLASE SSNA-RELATED"/>
    <property type="match status" value="1"/>
</dbReference>
<accession>A0A401JFJ0</accession>
<protein>
    <submittedName>
        <fullName evidence="4">S-adenosylhomocysteine deaminase</fullName>
    </submittedName>
</protein>
<dbReference type="InterPro" id="IPR011059">
    <property type="entry name" value="Metal-dep_hydrolase_composite"/>
</dbReference>
<dbReference type="SUPFAM" id="SSF51338">
    <property type="entry name" value="Composite domain of metallo-dependent hydrolases"/>
    <property type="match status" value="1"/>
</dbReference>
<evidence type="ECO:0000256" key="1">
    <source>
        <dbReference type="ARBA" id="ARBA00006745"/>
    </source>
</evidence>
<feature type="domain" description="Amidohydrolase-related" evidence="3">
    <location>
        <begin position="47"/>
        <end position="427"/>
    </location>
</feature>
<evidence type="ECO:0000313" key="4">
    <source>
        <dbReference type="EMBL" id="GBL46392.1"/>
    </source>
</evidence>
<keyword evidence="5" id="KW-1185">Reference proteome</keyword>
<dbReference type="EMBL" id="BGOW01000018">
    <property type="protein sequence ID" value="GBL46392.1"/>
    <property type="molecule type" value="Genomic_DNA"/>
</dbReference>
<dbReference type="PANTHER" id="PTHR43794:SF11">
    <property type="entry name" value="AMIDOHYDROLASE-RELATED DOMAIN-CONTAINING PROTEIN"/>
    <property type="match status" value="1"/>
</dbReference>
<proteinExistence type="inferred from homology"/>
<dbReference type="SUPFAM" id="SSF51556">
    <property type="entry name" value="Metallo-dependent hydrolases"/>
    <property type="match status" value="1"/>
</dbReference>
<dbReference type="Gene3D" id="3.20.20.140">
    <property type="entry name" value="Metal-dependent hydrolases"/>
    <property type="match status" value="1"/>
</dbReference>